<evidence type="ECO:0000256" key="5">
    <source>
        <dbReference type="ARBA" id="ARBA00022989"/>
    </source>
</evidence>
<gene>
    <name evidence="10" type="ORF">CWD77_03660</name>
</gene>
<evidence type="ECO:0000259" key="8">
    <source>
        <dbReference type="Pfam" id="PF00924"/>
    </source>
</evidence>
<evidence type="ECO:0000313" key="10">
    <source>
        <dbReference type="EMBL" id="PKD44572.1"/>
    </source>
</evidence>
<dbReference type="SUPFAM" id="SSF82861">
    <property type="entry name" value="Mechanosensitive channel protein MscS (YggB), transmembrane region"/>
    <property type="match status" value="1"/>
</dbReference>
<dbReference type="SUPFAM" id="SSF50182">
    <property type="entry name" value="Sm-like ribonucleoproteins"/>
    <property type="match status" value="1"/>
</dbReference>
<keyword evidence="4 7" id="KW-0812">Transmembrane</keyword>
<organism evidence="10 11">
    <name type="scientific">Rhodohalobacter barkolensis</name>
    <dbReference type="NCBI Taxonomy" id="2053187"/>
    <lineage>
        <taxon>Bacteria</taxon>
        <taxon>Pseudomonadati</taxon>
        <taxon>Balneolota</taxon>
        <taxon>Balneolia</taxon>
        <taxon>Balneolales</taxon>
        <taxon>Balneolaceae</taxon>
        <taxon>Rhodohalobacter</taxon>
    </lineage>
</organism>
<evidence type="ECO:0000259" key="9">
    <source>
        <dbReference type="Pfam" id="PF21082"/>
    </source>
</evidence>
<feature type="transmembrane region" description="Helical" evidence="7">
    <location>
        <begin position="13"/>
        <end position="33"/>
    </location>
</feature>
<dbReference type="Pfam" id="PF21082">
    <property type="entry name" value="MS_channel_3rd"/>
    <property type="match status" value="1"/>
</dbReference>
<dbReference type="InterPro" id="IPR023408">
    <property type="entry name" value="MscS_beta-dom_sf"/>
</dbReference>
<name>A0A2N0VK56_9BACT</name>
<dbReference type="Gene3D" id="3.30.70.100">
    <property type="match status" value="1"/>
</dbReference>
<comment type="subcellular location">
    <subcellularLocation>
        <location evidence="1">Cell membrane</location>
        <topology evidence="1">Multi-pass membrane protein</topology>
    </subcellularLocation>
</comment>
<dbReference type="GO" id="GO:0008381">
    <property type="term" value="F:mechanosensitive monoatomic ion channel activity"/>
    <property type="evidence" value="ECO:0007669"/>
    <property type="project" value="InterPro"/>
</dbReference>
<feature type="domain" description="Mechanosensitive ion channel MscS C-terminal" evidence="9">
    <location>
        <begin position="181"/>
        <end position="272"/>
    </location>
</feature>
<dbReference type="InterPro" id="IPR011066">
    <property type="entry name" value="MscS_channel_C_sf"/>
</dbReference>
<keyword evidence="5 7" id="KW-1133">Transmembrane helix</keyword>
<dbReference type="SUPFAM" id="SSF82689">
    <property type="entry name" value="Mechanosensitive channel protein MscS (YggB), C-terminal domain"/>
    <property type="match status" value="1"/>
</dbReference>
<keyword evidence="3" id="KW-1003">Cell membrane</keyword>
<dbReference type="PANTHER" id="PTHR30221">
    <property type="entry name" value="SMALL-CONDUCTANCE MECHANOSENSITIVE CHANNEL"/>
    <property type="match status" value="1"/>
</dbReference>
<protein>
    <submittedName>
        <fullName evidence="10">Mechanosensitive ion channel protein MscS</fullName>
    </submittedName>
</protein>
<feature type="transmembrane region" description="Helical" evidence="7">
    <location>
        <begin position="87"/>
        <end position="118"/>
    </location>
</feature>
<dbReference type="GO" id="GO:0005886">
    <property type="term" value="C:plasma membrane"/>
    <property type="evidence" value="ECO:0007669"/>
    <property type="project" value="UniProtKB-SubCell"/>
</dbReference>
<dbReference type="AlphaFoldDB" id="A0A2N0VK56"/>
<proteinExistence type="inferred from homology"/>
<dbReference type="InterPro" id="IPR010920">
    <property type="entry name" value="LSM_dom_sf"/>
</dbReference>
<dbReference type="InterPro" id="IPR006685">
    <property type="entry name" value="MscS_channel_2nd"/>
</dbReference>
<evidence type="ECO:0000256" key="1">
    <source>
        <dbReference type="ARBA" id="ARBA00004651"/>
    </source>
</evidence>
<dbReference type="Gene3D" id="2.30.30.60">
    <property type="match status" value="1"/>
</dbReference>
<dbReference type="Gene3D" id="1.10.287.1260">
    <property type="match status" value="1"/>
</dbReference>
<comment type="caution">
    <text evidence="10">The sequence shown here is derived from an EMBL/GenBank/DDBJ whole genome shotgun (WGS) entry which is preliminary data.</text>
</comment>
<feature type="domain" description="Mechanosensitive ion channel MscS" evidence="8">
    <location>
        <begin position="106"/>
        <end position="170"/>
    </location>
</feature>
<dbReference type="Proteomes" id="UP000233398">
    <property type="component" value="Unassembled WGS sequence"/>
</dbReference>
<reference evidence="10 11" key="1">
    <citation type="submission" date="2017-11" db="EMBL/GenBank/DDBJ databases">
        <title>Rhodohalobacter 15182 sp. nov., isolated from a salt lake.</title>
        <authorList>
            <person name="Han S."/>
        </authorList>
    </citation>
    <scope>NUCLEOTIDE SEQUENCE [LARGE SCALE GENOMIC DNA]</scope>
    <source>
        <strain evidence="10 11">15182</strain>
    </source>
</reference>
<evidence type="ECO:0000256" key="6">
    <source>
        <dbReference type="ARBA" id="ARBA00023136"/>
    </source>
</evidence>
<dbReference type="OrthoDB" id="9809206at2"/>
<dbReference type="Pfam" id="PF00924">
    <property type="entry name" value="MS_channel_2nd"/>
    <property type="match status" value="1"/>
</dbReference>
<dbReference type="EMBL" id="PISP01000001">
    <property type="protein sequence ID" value="PKD44572.1"/>
    <property type="molecule type" value="Genomic_DNA"/>
</dbReference>
<sequence>MILNMLSDILIQYQLPITIAIIIIVTIILARVSKRLFKKFIGSKVTEDEDLTNYKFIEHSLSTIIYLVGFSLAIWRIPALEHVAQSMVAGAGILAIAVGFASQQALGNIISGLFIVIYKPYVINDRITLRTDLRGVVEDISLRHTVIRNFENQRIIIPNSVISNEVLINSNFNDSKICRFIDVGISYGSDIDLAKKIIAEEIENHPLNIDVRTPEDIENDTARVFVRVLSLLDSSVMIRGWAWAEDAQSAFLLQCDVTESIKKRFDKEGVVIPFPQRTISYLDNSKPDIPNPN</sequence>
<evidence type="ECO:0000256" key="2">
    <source>
        <dbReference type="ARBA" id="ARBA00008017"/>
    </source>
</evidence>
<evidence type="ECO:0000256" key="7">
    <source>
        <dbReference type="SAM" id="Phobius"/>
    </source>
</evidence>
<keyword evidence="11" id="KW-1185">Reference proteome</keyword>
<evidence type="ECO:0000313" key="11">
    <source>
        <dbReference type="Proteomes" id="UP000233398"/>
    </source>
</evidence>
<evidence type="ECO:0000256" key="4">
    <source>
        <dbReference type="ARBA" id="ARBA00022692"/>
    </source>
</evidence>
<dbReference type="InterPro" id="IPR011014">
    <property type="entry name" value="MscS_channel_TM-2"/>
</dbReference>
<evidence type="ECO:0000256" key="3">
    <source>
        <dbReference type="ARBA" id="ARBA00022475"/>
    </source>
</evidence>
<comment type="similarity">
    <text evidence="2">Belongs to the MscS (TC 1.A.23) family.</text>
</comment>
<dbReference type="InterPro" id="IPR045275">
    <property type="entry name" value="MscS_archaea/bacteria_type"/>
</dbReference>
<feature type="transmembrane region" description="Helical" evidence="7">
    <location>
        <begin position="54"/>
        <end position="75"/>
    </location>
</feature>
<keyword evidence="6 7" id="KW-0472">Membrane</keyword>
<accession>A0A2N0VK56</accession>
<dbReference type="PANTHER" id="PTHR30221:SF1">
    <property type="entry name" value="SMALL-CONDUCTANCE MECHANOSENSITIVE CHANNEL"/>
    <property type="match status" value="1"/>
</dbReference>
<dbReference type="InterPro" id="IPR049278">
    <property type="entry name" value="MS_channel_C"/>
</dbReference>